<gene>
    <name evidence="1" type="ORF">AAFP95_06675</name>
</gene>
<keyword evidence="2" id="KW-1185">Reference proteome</keyword>
<protein>
    <submittedName>
        <fullName evidence="1">Uncharacterized protein</fullName>
    </submittedName>
</protein>
<dbReference type="AlphaFoldDB" id="A0AAU6WT11"/>
<dbReference type="EMBL" id="CP154834">
    <property type="protein sequence ID" value="XAO75579.1"/>
    <property type="molecule type" value="Genomic_DNA"/>
</dbReference>
<evidence type="ECO:0000313" key="1">
    <source>
        <dbReference type="EMBL" id="XAO75579.1"/>
    </source>
</evidence>
<proteinExistence type="predicted"/>
<name>A0AAU6WT11_9FLAO</name>
<dbReference type="RefSeq" id="WP_345767226.1">
    <property type="nucleotide sequence ID" value="NZ_CP154834.1"/>
</dbReference>
<reference evidence="1 2" key="1">
    <citation type="submission" date="2024-04" db="EMBL/GenBank/DDBJ databases">
        <title>Genome sequencing and assembly of rice foliar adapted Chryseobacterium endophyticum OsEnb-ALM-A6.</title>
        <authorList>
            <person name="Kumar S."/>
            <person name="Javed M."/>
            <person name="Chouhan V."/>
            <person name="Charishma K."/>
            <person name="Patel A."/>
            <person name="Kumar M."/>
            <person name="Sahu K.P."/>
            <person name="Kumar A."/>
        </authorList>
    </citation>
    <scope>NUCLEOTIDE SEQUENCE [LARGE SCALE GENOMIC DNA]</scope>
    <source>
        <strain evidence="1 2">OsEnb-ALM-A6</strain>
    </source>
</reference>
<accession>A0AAU6WT11</accession>
<organism evidence="1 2">
    <name type="scientific">Chryseobacterium endophyticum</name>
    <dbReference type="NCBI Taxonomy" id="1854762"/>
    <lineage>
        <taxon>Bacteria</taxon>
        <taxon>Pseudomonadati</taxon>
        <taxon>Bacteroidota</taxon>
        <taxon>Flavobacteriia</taxon>
        <taxon>Flavobacteriales</taxon>
        <taxon>Weeksellaceae</taxon>
        <taxon>Chryseobacterium group</taxon>
        <taxon>Chryseobacterium</taxon>
    </lineage>
</organism>
<evidence type="ECO:0000313" key="2">
    <source>
        <dbReference type="Proteomes" id="UP001463665"/>
    </source>
</evidence>
<dbReference type="Proteomes" id="UP001463665">
    <property type="component" value="Chromosome"/>
</dbReference>
<sequence length="45" mass="4824">MVVGKVHHFSVGKRVVFVQVSGTSSPKTQMMKKNISTLLLTGPPA</sequence>